<evidence type="ECO:0000313" key="8">
    <source>
        <dbReference type="Proteomes" id="UP000612585"/>
    </source>
</evidence>
<organism evidence="7 8">
    <name type="scientific">Virgisporangium aurantiacum</name>
    <dbReference type="NCBI Taxonomy" id="175570"/>
    <lineage>
        <taxon>Bacteria</taxon>
        <taxon>Bacillati</taxon>
        <taxon>Actinomycetota</taxon>
        <taxon>Actinomycetes</taxon>
        <taxon>Micromonosporales</taxon>
        <taxon>Micromonosporaceae</taxon>
        <taxon>Virgisporangium</taxon>
    </lineage>
</organism>
<dbReference type="PANTHER" id="PTHR19848:SF8">
    <property type="entry name" value="F-BOX AND WD REPEAT DOMAIN CONTAINING 7"/>
    <property type="match status" value="1"/>
</dbReference>
<evidence type="ECO:0000256" key="6">
    <source>
        <dbReference type="PROSITE-ProRule" id="PRU00221"/>
    </source>
</evidence>
<protein>
    <recommendedName>
        <fullName evidence="9">Hsp70 protein</fullName>
    </recommendedName>
</protein>
<dbReference type="AlphaFoldDB" id="A0A8J4E7Z8"/>
<reference evidence="7" key="1">
    <citation type="submission" date="2021-01" db="EMBL/GenBank/DDBJ databases">
        <title>Whole genome shotgun sequence of Virgisporangium aurantiacum NBRC 16421.</title>
        <authorList>
            <person name="Komaki H."/>
            <person name="Tamura T."/>
        </authorList>
    </citation>
    <scope>NUCLEOTIDE SEQUENCE</scope>
    <source>
        <strain evidence="7">NBRC 16421</strain>
    </source>
</reference>
<dbReference type="PRINTS" id="PR00301">
    <property type="entry name" value="HEATSHOCK70"/>
</dbReference>
<dbReference type="SUPFAM" id="SSF53067">
    <property type="entry name" value="Actin-like ATPase domain"/>
    <property type="match status" value="2"/>
</dbReference>
<name>A0A8J4E7Z8_9ACTN</name>
<evidence type="ECO:0000256" key="5">
    <source>
        <dbReference type="ARBA" id="ARBA00023186"/>
    </source>
</evidence>
<keyword evidence="4" id="KW-0067">ATP-binding</keyword>
<dbReference type="SUPFAM" id="SSF82171">
    <property type="entry name" value="DPP6 N-terminal domain-like"/>
    <property type="match status" value="1"/>
</dbReference>
<dbReference type="SMART" id="SM00320">
    <property type="entry name" value="WD40"/>
    <property type="match status" value="2"/>
</dbReference>
<feature type="repeat" description="WD" evidence="6">
    <location>
        <begin position="554"/>
        <end position="578"/>
    </location>
</feature>
<dbReference type="Gene3D" id="3.30.420.40">
    <property type="match status" value="2"/>
</dbReference>
<sequence length="750" mass="78495">MKPSGRGRTIPGPGVASVPLTAVSGFRLGVDFGTSTTAAVLRRPDGAVRSLIVDGSELMPSAVCRDPSGVLLTGRDALHAGRSFPDGLELNPKRCVDDGVVLLGGAEIPVVDLFVAVLRRVGDEARRAAGGRLSGATITCPVGWGSGRRQVLVAAASAAGLDPVVVVREPVAAAVRFLRTGDLRIGGHLLVYDLGAGTFDASVVRRTPDGFDIIADRGLPDTGGLDIDAAVVDHLGAAYAARDPGRWERLMRPATDADRRAARQFRDDVRTAKEMLSRTASTTVAVPLFDDTAPLGREELDRLALPVLERTIAAAHSVLDDARVPRPDRVLLVGGASRTPLAATLLHRAFGVAPTVLDMPELVVAEGSVDAQPLADLAATESGLGPLPVPVPPTVSLVKSAPLTSSPRTGDRDHRGRRAFLAAAAGTLVLGAAATWRLAVTGRTGGGARRAAVVAGATLTGHTDRIQAVAFSGDGRLLASTGDDRTIRIWDPVTGDAVATFGPDFENASSAQIALDETGGRVAVRYDGTQGPRIQVWDVASGRIESTLTGAVAVTSMQFVPRSDTLVSVHDDGQIRLWVVREDGGLWTTLGTGARFAERVELSPDGRQLVAGVHYATSPERVTVQLWELATHTMTRNIEGYRDGGISPGSTMLALTTIDGALHRCDLATGAITPLSTDKLGASAAFVSDELIVRTMQANRGRPQLWDPVDRRMVAEIPGDGPVAVRPGSGQVAALTPDRRAITVWTTTEA</sequence>
<dbReference type="Gene3D" id="2.130.10.10">
    <property type="entry name" value="YVTN repeat-like/Quinoprotein amine dehydrogenase"/>
    <property type="match status" value="2"/>
</dbReference>
<dbReference type="Pfam" id="PF00400">
    <property type="entry name" value="WD40"/>
    <property type="match status" value="2"/>
</dbReference>
<evidence type="ECO:0008006" key="9">
    <source>
        <dbReference type="Google" id="ProtNLM"/>
    </source>
</evidence>
<dbReference type="Proteomes" id="UP000612585">
    <property type="component" value="Unassembled WGS sequence"/>
</dbReference>
<feature type="repeat" description="WD" evidence="6">
    <location>
        <begin position="459"/>
        <end position="500"/>
    </location>
</feature>
<gene>
    <name evidence="7" type="ORF">Vau01_098080</name>
</gene>
<proteinExistence type="predicted"/>
<accession>A0A8J4E7Z8</accession>
<dbReference type="EMBL" id="BOPG01000076">
    <property type="protein sequence ID" value="GIJ62292.1"/>
    <property type="molecule type" value="Genomic_DNA"/>
</dbReference>
<evidence type="ECO:0000256" key="2">
    <source>
        <dbReference type="ARBA" id="ARBA00022737"/>
    </source>
</evidence>
<dbReference type="PROSITE" id="PS50294">
    <property type="entry name" value="WD_REPEATS_REGION"/>
    <property type="match status" value="1"/>
</dbReference>
<keyword evidence="5" id="KW-0143">Chaperone</keyword>
<dbReference type="InterPro" id="IPR013126">
    <property type="entry name" value="Hsp_70_fam"/>
</dbReference>
<dbReference type="GO" id="GO:0140662">
    <property type="term" value="F:ATP-dependent protein folding chaperone"/>
    <property type="evidence" value="ECO:0007669"/>
    <property type="project" value="InterPro"/>
</dbReference>
<evidence type="ECO:0000256" key="1">
    <source>
        <dbReference type="ARBA" id="ARBA00022574"/>
    </source>
</evidence>
<evidence type="ECO:0000256" key="3">
    <source>
        <dbReference type="ARBA" id="ARBA00022741"/>
    </source>
</evidence>
<keyword evidence="3" id="KW-0547">Nucleotide-binding</keyword>
<keyword evidence="1 6" id="KW-0853">WD repeat</keyword>
<dbReference type="InterPro" id="IPR001680">
    <property type="entry name" value="WD40_rpt"/>
</dbReference>
<keyword evidence="8" id="KW-1185">Reference proteome</keyword>
<evidence type="ECO:0000256" key="4">
    <source>
        <dbReference type="ARBA" id="ARBA00022840"/>
    </source>
</evidence>
<dbReference type="Pfam" id="PF00012">
    <property type="entry name" value="HSP70"/>
    <property type="match status" value="1"/>
</dbReference>
<comment type="caution">
    <text evidence="7">The sequence shown here is derived from an EMBL/GenBank/DDBJ whole genome shotgun (WGS) entry which is preliminary data.</text>
</comment>
<dbReference type="InterPro" id="IPR043129">
    <property type="entry name" value="ATPase_NBD"/>
</dbReference>
<dbReference type="InterPro" id="IPR015943">
    <property type="entry name" value="WD40/YVTN_repeat-like_dom_sf"/>
</dbReference>
<dbReference type="PROSITE" id="PS50082">
    <property type="entry name" value="WD_REPEATS_2"/>
    <property type="match status" value="2"/>
</dbReference>
<dbReference type="GO" id="GO:0005524">
    <property type="term" value="F:ATP binding"/>
    <property type="evidence" value="ECO:0007669"/>
    <property type="project" value="UniProtKB-KW"/>
</dbReference>
<dbReference type="Gene3D" id="3.90.640.10">
    <property type="entry name" value="Actin, Chain A, domain 4"/>
    <property type="match status" value="1"/>
</dbReference>
<dbReference type="PANTHER" id="PTHR19848">
    <property type="entry name" value="WD40 REPEAT PROTEIN"/>
    <property type="match status" value="1"/>
</dbReference>
<evidence type="ECO:0000313" key="7">
    <source>
        <dbReference type="EMBL" id="GIJ62292.1"/>
    </source>
</evidence>
<keyword evidence="2" id="KW-0677">Repeat</keyword>